<feature type="transmembrane region" description="Helical" evidence="6">
    <location>
        <begin position="439"/>
        <end position="461"/>
    </location>
</feature>
<name>A0AAD9HC89_9PEZI</name>
<dbReference type="Pfam" id="PF07690">
    <property type="entry name" value="MFS_1"/>
    <property type="match status" value="1"/>
</dbReference>
<dbReference type="InterPro" id="IPR036259">
    <property type="entry name" value="MFS_trans_sf"/>
</dbReference>
<feature type="transmembrane region" description="Helical" evidence="6">
    <location>
        <begin position="188"/>
        <end position="206"/>
    </location>
</feature>
<evidence type="ECO:0000256" key="5">
    <source>
        <dbReference type="SAM" id="MobiDB-lite"/>
    </source>
</evidence>
<sequence>MNFFTKKAPEEQVTADPATPAAYDEKTGEHPGEGSSDEEPIGKDVQAGVAKVEAMTAVWTKRDLIIAYALIWLFYVVTSIQEVTMRVLSPFVTSTFALHSLTATTGVMSTLIAGLIKLPLAKILDTWGRPQGLGLMLLCWVIGFIMMAVGKNVETYAAAQVFYTVGSQGITYCITIFIADTSTLKSRALALSFAGTPYIFTTWAAGPITESILSKGGMGWRWGLGIWAIIGPAVLGPLVILFLWNQHKAKKMGIIESRGSIKNISASKVLKFLIDIDALGILILAAGMALFLLPFNIYSYQSEGWKSPLIISFIIIGFFLIIGFVFYEKYLAPVTFIPFALLMDRTVFFSGVMFIFLFFSNAIWGSFFSSMLLAVWDVSVAQATYIGNIYRTGSCLAAIPLSALIYKTGRFKPWALYFLIPLMILGVGLMVHFRQPDQSIGYIVMTQIFIAFAGGPIVVCGEMAMLAPSDHQHIAVILAALDLFGSIGSTIGYTVATAIWTGTFRENIIKYTPPGTPVDLIYNNIYSQLSYPMGSPVRIGIQKAYGDSQRLMLIASVSLLAGSWVAVAMWRDINVKNIKQVRGNVV</sequence>
<dbReference type="PANTHER" id="PTHR23501:SF3">
    <property type="entry name" value="MAJOR FACILITATOR SUPERFAMILY (MFS) PROFILE DOMAIN-CONTAINING PROTEIN"/>
    <property type="match status" value="1"/>
</dbReference>
<feature type="transmembrane region" description="Helical" evidence="6">
    <location>
        <begin position="96"/>
        <end position="120"/>
    </location>
</feature>
<feature type="transmembrane region" description="Helical" evidence="6">
    <location>
        <begin position="226"/>
        <end position="244"/>
    </location>
</feature>
<accession>A0AAD9HC89</accession>
<feature type="transmembrane region" description="Helical" evidence="6">
    <location>
        <begin position="309"/>
        <end position="327"/>
    </location>
</feature>
<proteinExistence type="predicted"/>
<keyword evidence="8" id="KW-1185">Reference proteome</keyword>
<dbReference type="PANTHER" id="PTHR23501">
    <property type="entry name" value="MAJOR FACILITATOR SUPERFAMILY"/>
    <property type="match status" value="1"/>
</dbReference>
<feature type="transmembrane region" description="Helical" evidence="6">
    <location>
        <begin position="272"/>
        <end position="297"/>
    </location>
</feature>
<feature type="transmembrane region" description="Helical" evidence="6">
    <location>
        <begin position="156"/>
        <end position="179"/>
    </location>
</feature>
<organism evidence="7 8">
    <name type="scientific">Colletotrichum zoysiae</name>
    <dbReference type="NCBI Taxonomy" id="1216348"/>
    <lineage>
        <taxon>Eukaryota</taxon>
        <taxon>Fungi</taxon>
        <taxon>Dikarya</taxon>
        <taxon>Ascomycota</taxon>
        <taxon>Pezizomycotina</taxon>
        <taxon>Sordariomycetes</taxon>
        <taxon>Hypocreomycetidae</taxon>
        <taxon>Glomerellales</taxon>
        <taxon>Glomerellaceae</taxon>
        <taxon>Colletotrichum</taxon>
        <taxon>Colletotrichum graminicola species complex</taxon>
    </lineage>
</organism>
<dbReference type="SUPFAM" id="SSF103473">
    <property type="entry name" value="MFS general substrate transporter"/>
    <property type="match status" value="2"/>
</dbReference>
<comment type="subcellular location">
    <subcellularLocation>
        <location evidence="1">Membrane</location>
        <topology evidence="1">Multi-pass membrane protein</topology>
    </subcellularLocation>
</comment>
<dbReference type="GO" id="GO:0005886">
    <property type="term" value="C:plasma membrane"/>
    <property type="evidence" value="ECO:0007669"/>
    <property type="project" value="TreeGrafter"/>
</dbReference>
<reference evidence="7" key="1">
    <citation type="submission" date="2021-06" db="EMBL/GenBank/DDBJ databases">
        <title>Comparative genomics, transcriptomics and evolutionary studies reveal genomic signatures of adaptation to plant cell wall in hemibiotrophic fungi.</title>
        <authorList>
            <consortium name="DOE Joint Genome Institute"/>
            <person name="Baroncelli R."/>
            <person name="Diaz J.F."/>
            <person name="Benocci T."/>
            <person name="Peng M."/>
            <person name="Battaglia E."/>
            <person name="Haridas S."/>
            <person name="Andreopoulos W."/>
            <person name="Labutti K."/>
            <person name="Pangilinan J."/>
            <person name="Floch G.L."/>
            <person name="Makela M.R."/>
            <person name="Henrissat B."/>
            <person name="Grigoriev I.V."/>
            <person name="Crouch J.A."/>
            <person name="De Vries R.P."/>
            <person name="Sukno S.A."/>
            <person name="Thon M.R."/>
        </authorList>
    </citation>
    <scope>NUCLEOTIDE SEQUENCE</scope>
    <source>
        <strain evidence="7">MAFF235873</strain>
    </source>
</reference>
<evidence type="ECO:0000256" key="6">
    <source>
        <dbReference type="SAM" id="Phobius"/>
    </source>
</evidence>
<feature type="transmembrane region" description="Helical" evidence="6">
    <location>
        <begin position="388"/>
        <end position="407"/>
    </location>
</feature>
<protein>
    <submittedName>
        <fullName evidence="7">Major facilitator superfamily transporter</fullName>
    </submittedName>
</protein>
<gene>
    <name evidence="7" type="ORF">LX32DRAFT_33185</name>
</gene>
<feature type="transmembrane region" description="Helical" evidence="6">
    <location>
        <begin position="473"/>
        <end position="496"/>
    </location>
</feature>
<evidence type="ECO:0000313" key="8">
    <source>
        <dbReference type="Proteomes" id="UP001232148"/>
    </source>
</evidence>
<evidence type="ECO:0000256" key="3">
    <source>
        <dbReference type="ARBA" id="ARBA00022989"/>
    </source>
</evidence>
<keyword evidence="2 6" id="KW-0812">Transmembrane</keyword>
<dbReference type="InterPro" id="IPR011701">
    <property type="entry name" value="MFS"/>
</dbReference>
<feature type="transmembrane region" description="Helical" evidence="6">
    <location>
        <begin position="414"/>
        <end position="433"/>
    </location>
</feature>
<dbReference type="Proteomes" id="UP001232148">
    <property type="component" value="Unassembled WGS sequence"/>
</dbReference>
<feature type="transmembrane region" description="Helical" evidence="6">
    <location>
        <begin position="551"/>
        <end position="570"/>
    </location>
</feature>
<keyword evidence="3 6" id="KW-1133">Transmembrane helix</keyword>
<keyword evidence="4 6" id="KW-0472">Membrane</keyword>
<feature type="compositionally biased region" description="Basic and acidic residues" evidence="5">
    <location>
        <begin position="23"/>
        <end position="32"/>
    </location>
</feature>
<feature type="transmembrane region" description="Helical" evidence="6">
    <location>
        <begin position="65"/>
        <end position="84"/>
    </location>
</feature>
<dbReference type="AlphaFoldDB" id="A0AAD9HC89"/>
<dbReference type="GO" id="GO:0022857">
    <property type="term" value="F:transmembrane transporter activity"/>
    <property type="evidence" value="ECO:0007669"/>
    <property type="project" value="InterPro"/>
</dbReference>
<comment type="caution">
    <text evidence="7">The sequence shown here is derived from an EMBL/GenBank/DDBJ whole genome shotgun (WGS) entry which is preliminary data.</text>
</comment>
<dbReference type="EMBL" id="MU842920">
    <property type="protein sequence ID" value="KAK2026170.1"/>
    <property type="molecule type" value="Genomic_DNA"/>
</dbReference>
<evidence type="ECO:0000256" key="1">
    <source>
        <dbReference type="ARBA" id="ARBA00004141"/>
    </source>
</evidence>
<feature type="transmembrane region" description="Helical" evidence="6">
    <location>
        <begin position="132"/>
        <end position="150"/>
    </location>
</feature>
<evidence type="ECO:0000256" key="4">
    <source>
        <dbReference type="ARBA" id="ARBA00023136"/>
    </source>
</evidence>
<evidence type="ECO:0000313" key="7">
    <source>
        <dbReference type="EMBL" id="KAK2026170.1"/>
    </source>
</evidence>
<dbReference type="Gene3D" id="1.20.1250.20">
    <property type="entry name" value="MFS general substrate transporter like domains"/>
    <property type="match status" value="2"/>
</dbReference>
<evidence type="ECO:0000256" key="2">
    <source>
        <dbReference type="ARBA" id="ARBA00022692"/>
    </source>
</evidence>
<feature type="region of interest" description="Disordered" evidence="5">
    <location>
        <begin position="1"/>
        <end position="41"/>
    </location>
</feature>
<feature type="transmembrane region" description="Helical" evidence="6">
    <location>
        <begin position="347"/>
        <end position="376"/>
    </location>
</feature>